<dbReference type="Proteomes" id="UP000018888">
    <property type="component" value="Unassembled WGS sequence"/>
</dbReference>
<reference evidence="1 2" key="2">
    <citation type="journal article" date="2018" name="New Phytol.">
        <title>High intraspecific genome diversity in the model arbuscular mycorrhizal symbiont Rhizophagus irregularis.</title>
        <authorList>
            <person name="Chen E.C.H."/>
            <person name="Morin E."/>
            <person name="Beaudet D."/>
            <person name="Noel J."/>
            <person name="Yildirir G."/>
            <person name="Ndikumana S."/>
            <person name="Charron P."/>
            <person name="St-Onge C."/>
            <person name="Giorgi J."/>
            <person name="Kruger M."/>
            <person name="Marton T."/>
            <person name="Ropars J."/>
            <person name="Grigoriev I.V."/>
            <person name="Hainaut M."/>
            <person name="Henrissat B."/>
            <person name="Roux C."/>
            <person name="Martin F."/>
            <person name="Corradi N."/>
        </authorList>
    </citation>
    <scope>NUCLEOTIDE SEQUENCE [LARGE SCALE GENOMIC DNA]</scope>
    <source>
        <strain evidence="1 2">DAOM 197198</strain>
    </source>
</reference>
<organism evidence="1 2">
    <name type="scientific">Rhizophagus irregularis (strain DAOM 181602 / DAOM 197198 / MUCL 43194)</name>
    <name type="common">Arbuscular mycorrhizal fungus</name>
    <name type="synonym">Glomus intraradices</name>
    <dbReference type="NCBI Taxonomy" id="747089"/>
    <lineage>
        <taxon>Eukaryota</taxon>
        <taxon>Fungi</taxon>
        <taxon>Fungi incertae sedis</taxon>
        <taxon>Mucoromycota</taxon>
        <taxon>Glomeromycotina</taxon>
        <taxon>Glomeromycetes</taxon>
        <taxon>Glomerales</taxon>
        <taxon>Glomeraceae</taxon>
        <taxon>Rhizophagus</taxon>
    </lineage>
</organism>
<comment type="caution">
    <text evidence="1">The sequence shown here is derived from an EMBL/GenBank/DDBJ whole genome shotgun (WGS) entry which is preliminary data.</text>
</comment>
<reference evidence="1 2" key="1">
    <citation type="journal article" date="2013" name="Proc. Natl. Acad. Sci. U.S.A.">
        <title>Genome of an arbuscular mycorrhizal fungus provides insight into the oldest plant symbiosis.</title>
        <authorList>
            <person name="Tisserant E."/>
            <person name="Malbreil M."/>
            <person name="Kuo A."/>
            <person name="Kohler A."/>
            <person name="Symeonidi A."/>
            <person name="Balestrini R."/>
            <person name="Charron P."/>
            <person name="Duensing N."/>
            <person name="Frei Dit Frey N."/>
            <person name="Gianinazzi-Pearson V."/>
            <person name="Gilbert L.B."/>
            <person name="Handa Y."/>
            <person name="Herr J.R."/>
            <person name="Hijri M."/>
            <person name="Koul R."/>
            <person name="Kawaguchi M."/>
            <person name="Krajinski F."/>
            <person name="Lammers P.J."/>
            <person name="Masclaux F.G."/>
            <person name="Murat C."/>
            <person name="Morin E."/>
            <person name="Ndikumana S."/>
            <person name="Pagni M."/>
            <person name="Petitpierre D."/>
            <person name="Requena N."/>
            <person name="Rosikiewicz P."/>
            <person name="Riley R."/>
            <person name="Saito K."/>
            <person name="San Clemente H."/>
            <person name="Shapiro H."/>
            <person name="van Tuinen D."/>
            <person name="Becard G."/>
            <person name="Bonfante P."/>
            <person name="Paszkowski U."/>
            <person name="Shachar-Hill Y.Y."/>
            <person name="Tuskan G.A."/>
            <person name="Young P.W."/>
            <person name="Sanders I.R."/>
            <person name="Henrissat B."/>
            <person name="Rensing S.A."/>
            <person name="Grigoriev I.V."/>
            <person name="Corradi N."/>
            <person name="Roux C."/>
            <person name="Martin F."/>
        </authorList>
    </citation>
    <scope>NUCLEOTIDE SEQUENCE [LARGE SCALE GENOMIC DNA]</scope>
    <source>
        <strain evidence="1 2">DAOM 197198</strain>
    </source>
</reference>
<protein>
    <submittedName>
        <fullName evidence="1">Uncharacterized protein</fullName>
    </submittedName>
</protein>
<evidence type="ECO:0000313" key="1">
    <source>
        <dbReference type="EMBL" id="POG62792.1"/>
    </source>
</evidence>
<keyword evidence="2" id="KW-1185">Reference proteome</keyword>
<dbReference type="AlphaFoldDB" id="A0A2P4PBN3"/>
<gene>
    <name evidence="1" type="ORF">GLOIN_2v1692761</name>
</gene>
<name>A0A2P4PBN3_RHIID</name>
<proteinExistence type="predicted"/>
<sequence length="63" mass="7546">MIQNFGYYINNNMHFPSYDWRLSFYNRRLEINGFLSARTSKKVDGRKNAFSVSVIIFITLFEN</sequence>
<dbReference type="EMBL" id="AUPC02000288">
    <property type="protein sequence ID" value="POG62792.1"/>
    <property type="molecule type" value="Genomic_DNA"/>
</dbReference>
<evidence type="ECO:0000313" key="2">
    <source>
        <dbReference type="Proteomes" id="UP000018888"/>
    </source>
</evidence>
<accession>A0A2P4PBN3</accession>